<dbReference type="EMBL" id="RXNV01000001">
    <property type="protein sequence ID" value="RTR35044.1"/>
    <property type="molecule type" value="Genomic_DNA"/>
</dbReference>
<dbReference type="InterPro" id="IPR021813">
    <property type="entry name" value="DUF3392"/>
</dbReference>
<proteinExistence type="predicted"/>
<dbReference type="AlphaFoldDB" id="A0A3S0RS65"/>
<accession>A0A3S0RS65</accession>
<dbReference type="OrthoDB" id="6196761at2"/>
<dbReference type="Pfam" id="PF11872">
    <property type="entry name" value="DUF3392"/>
    <property type="match status" value="1"/>
</dbReference>
<protein>
    <submittedName>
        <fullName evidence="2">DUF3392 domain-containing protein</fullName>
    </submittedName>
</protein>
<feature type="transmembrane region" description="Helical" evidence="1">
    <location>
        <begin position="55"/>
        <end position="78"/>
    </location>
</feature>
<name>A0A3S0RS65_9GAMM</name>
<evidence type="ECO:0000313" key="3">
    <source>
        <dbReference type="Proteomes" id="UP000282060"/>
    </source>
</evidence>
<comment type="caution">
    <text evidence="2">The sequence shown here is derived from an EMBL/GenBank/DDBJ whole genome shotgun (WGS) entry which is preliminary data.</text>
</comment>
<keyword evidence="1" id="KW-0472">Membrane</keyword>
<reference evidence="2 3" key="1">
    <citation type="submission" date="2018-12" db="EMBL/GenBank/DDBJ databases">
        <authorList>
            <person name="Yu L."/>
        </authorList>
    </citation>
    <scope>NUCLEOTIDE SEQUENCE [LARGE SCALE GENOMIC DNA]</scope>
    <source>
        <strain evidence="2 3">HAW-EB5</strain>
    </source>
</reference>
<feature type="transmembrane region" description="Helical" evidence="1">
    <location>
        <begin position="26"/>
        <end position="43"/>
    </location>
</feature>
<keyword evidence="1" id="KW-1133">Transmembrane helix</keyword>
<feature type="transmembrane region" description="Helical" evidence="1">
    <location>
        <begin position="90"/>
        <end position="108"/>
    </location>
</feature>
<organism evidence="2 3">
    <name type="scientific">Shewanella atlantica</name>
    <dbReference type="NCBI Taxonomy" id="271099"/>
    <lineage>
        <taxon>Bacteria</taxon>
        <taxon>Pseudomonadati</taxon>
        <taxon>Pseudomonadota</taxon>
        <taxon>Gammaproteobacteria</taxon>
        <taxon>Alteromonadales</taxon>
        <taxon>Shewanellaceae</taxon>
        <taxon>Shewanella</taxon>
    </lineage>
</organism>
<keyword evidence="3" id="KW-1185">Reference proteome</keyword>
<dbReference type="Proteomes" id="UP000282060">
    <property type="component" value="Unassembled WGS sequence"/>
</dbReference>
<gene>
    <name evidence="2" type="ORF">EKG39_05135</name>
</gene>
<evidence type="ECO:0000313" key="2">
    <source>
        <dbReference type="EMBL" id="RTR35044.1"/>
    </source>
</evidence>
<sequence length="114" mass="12871">MDPRMEQIISIFHQVGTWLYPWLNEIATAIVACTLVVFGADINRFLRRKLATRSFVLRTLAFVLVNAFGYGLLIISVSPILARNMASLPAHWLLLVVTLIFFLIGAWAQGNRQV</sequence>
<evidence type="ECO:0000256" key="1">
    <source>
        <dbReference type="SAM" id="Phobius"/>
    </source>
</evidence>
<keyword evidence="1" id="KW-0812">Transmembrane</keyword>